<dbReference type="GO" id="GO:0004556">
    <property type="term" value="F:alpha-amylase activity"/>
    <property type="evidence" value="ECO:0007669"/>
    <property type="project" value="TreeGrafter"/>
</dbReference>
<dbReference type="Proteomes" id="UP000265742">
    <property type="component" value="Unassembled WGS sequence"/>
</dbReference>
<evidence type="ECO:0000313" key="4">
    <source>
        <dbReference type="Proteomes" id="UP000265742"/>
    </source>
</evidence>
<accession>A0A3A1TZL2</accession>
<organism evidence="3 4">
    <name type="scientific">Amnibacterium setariae</name>
    <dbReference type="NCBI Taxonomy" id="2306585"/>
    <lineage>
        <taxon>Bacteria</taxon>
        <taxon>Bacillati</taxon>
        <taxon>Actinomycetota</taxon>
        <taxon>Actinomycetes</taxon>
        <taxon>Micrococcales</taxon>
        <taxon>Microbacteriaceae</taxon>
        <taxon>Amnibacterium</taxon>
    </lineage>
</organism>
<evidence type="ECO:0000256" key="1">
    <source>
        <dbReference type="ARBA" id="ARBA00008061"/>
    </source>
</evidence>
<dbReference type="InterPro" id="IPR017853">
    <property type="entry name" value="GH"/>
</dbReference>
<name>A0A3A1TZL2_9MICO</name>
<dbReference type="Gene3D" id="3.20.20.80">
    <property type="entry name" value="Glycosidases"/>
    <property type="match status" value="2"/>
</dbReference>
<dbReference type="InterPro" id="IPR006047">
    <property type="entry name" value="GH13_cat_dom"/>
</dbReference>
<dbReference type="EMBL" id="QXTG01000003">
    <property type="protein sequence ID" value="RIX26460.1"/>
    <property type="molecule type" value="Genomic_DNA"/>
</dbReference>
<comment type="caution">
    <text evidence="3">The sequence shown here is derived from an EMBL/GenBank/DDBJ whole genome shotgun (WGS) entry which is preliminary data.</text>
</comment>
<gene>
    <name evidence="3" type="ORF">D1781_16105</name>
</gene>
<dbReference type="PANTHER" id="PTHR10357:SF179">
    <property type="entry name" value="NEUTRAL AND BASIC AMINO ACID TRANSPORT PROTEIN RBAT"/>
    <property type="match status" value="1"/>
</dbReference>
<dbReference type="RefSeq" id="WP_119483535.1">
    <property type="nucleotide sequence ID" value="NZ_QXTG01000003.1"/>
</dbReference>
<feature type="domain" description="Glycosyl hydrolase family 13 catalytic" evidence="2">
    <location>
        <begin position="21"/>
        <end position="432"/>
    </location>
</feature>
<dbReference type="SMART" id="SM00642">
    <property type="entry name" value="Aamy"/>
    <property type="match status" value="1"/>
</dbReference>
<dbReference type="PANTHER" id="PTHR10357">
    <property type="entry name" value="ALPHA-AMYLASE FAMILY MEMBER"/>
    <property type="match status" value="1"/>
</dbReference>
<proteinExistence type="inferred from homology"/>
<evidence type="ECO:0000313" key="3">
    <source>
        <dbReference type="EMBL" id="RIX26460.1"/>
    </source>
</evidence>
<protein>
    <submittedName>
        <fullName evidence="3">Alpha-amylase</fullName>
    </submittedName>
</protein>
<dbReference type="SUPFAM" id="SSF51445">
    <property type="entry name" value="(Trans)glycosidases"/>
    <property type="match status" value="1"/>
</dbReference>
<keyword evidence="4" id="KW-1185">Reference proteome</keyword>
<sequence>MSTRTRDLTDADWWRTAVVYQVYPRSFADGNGDGIGDLAGLIDRVPYLARLGIDAVWLSPFYPSALADGGYDVDDYRDVDPRIGTLAQFDELVAALHAEGIRIVVDIVPNHSGSGHAWFQAALAAAPGSPERARYVFRDGLGEHGELPPSDWVSHFGGSAWTRVPDPSSGSGRGGQWYLHLFAPEQPDFDWSNPEVREEFHGILRFWADRGVDGFRVDVAHALAKDLTEPLPSYPRIARDVLKDDGTDVLFDRDEVHEIFRGWRKVMDEYDPPRSAVAEAWAAPSRLPLYARPDELGQTFEFDLVLEPWDAAAFRRSIEVALERARAAGASSTWVLSNHDIVRHASRFGLPAGTDLNAWLLSQGTSPVEDRERGAARALAGSLLLLALPGSAYLYQGEELALPEVADLQPEALEDPIWERTGHVEKGRDGARVPLPWTADGPSFGFGAGGAHLPQPAWFGRYAVAVEDADPASVLNRYREALAVRAGLLAGEGVRFVDGREGVIEFERDGGWRCITAFGAPAELPPGEVLLSSAPIGAGRVLPADATAWLRDPA</sequence>
<dbReference type="OrthoDB" id="9043248at2"/>
<dbReference type="AlphaFoldDB" id="A0A3A1TZL2"/>
<dbReference type="CDD" id="cd11332">
    <property type="entry name" value="AmyAc_OligoGlu_TS"/>
    <property type="match status" value="1"/>
</dbReference>
<comment type="similarity">
    <text evidence="1">Belongs to the glycosyl hydrolase 13 family.</text>
</comment>
<reference evidence="4" key="1">
    <citation type="submission" date="2018-09" db="EMBL/GenBank/DDBJ databases">
        <authorList>
            <person name="Kim I."/>
        </authorList>
    </citation>
    <scope>NUCLEOTIDE SEQUENCE [LARGE SCALE GENOMIC DNA]</scope>
    <source>
        <strain evidence="4">DD4a</strain>
    </source>
</reference>
<dbReference type="GO" id="GO:0009313">
    <property type="term" value="P:oligosaccharide catabolic process"/>
    <property type="evidence" value="ECO:0007669"/>
    <property type="project" value="TreeGrafter"/>
</dbReference>
<dbReference type="Pfam" id="PF00128">
    <property type="entry name" value="Alpha-amylase"/>
    <property type="match status" value="1"/>
</dbReference>
<dbReference type="Gene3D" id="3.90.400.10">
    <property type="entry name" value="Oligo-1,6-glucosidase, Domain 2"/>
    <property type="match status" value="1"/>
</dbReference>
<dbReference type="InterPro" id="IPR045857">
    <property type="entry name" value="O16G_dom_2"/>
</dbReference>
<evidence type="ECO:0000259" key="2">
    <source>
        <dbReference type="SMART" id="SM00642"/>
    </source>
</evidence>